<dbReference type="Proteomes" id="UP001056120">
    <property type="component" value="Linkage Group LG22"/>
</dbReference>
<reference evidence="1 2" key="2">
    <citation type="journal article" date="2022" name="Mol. Ecol. Resour.">
        <title>The genomes of chicory, endive, great burdock and yacon provide insights into Asteraceae paleo-polyploidization history and plant inulin production.</title>
        <authorList>
            <person name="Fan W."/>
            <person name="Wang S."/>
            <person name="Wang H."/>
            <person name="Wang A."/>
            <person name="Jiang F."/>
            <person name="Liu H."/>
            <person name="Zhao H."/>
            <person name="Xu D."/>
            <person name="Zhang Y."/>
        </authorList>
    </citation>
    <scope>NUCLEOTIDE SEQUENCE [LARGE SCALE GENOMIC DNA]</scope>
    <source>
        <strain evidence="2">cv. Yunnan</strain>
        <tissue evidence="1">Leaves</tissue>
    </source>
</reference>
<sequence>MAYFKSSQCSTSSMPSGKWKYDAFLSFRGEDTRYNFVDHLYAALVQRGLCVFKDDEELKRGKAISPELLKAIEGSRFAVVVFSKNYANSSWCLIELAKIMEWHNRMGQKVLPVFYHVDPSDIRRQKNDVAIFFQQHKKKLRKEMDSVKKLRKEMDTVKKWRKALTAAANISGLHISEKFKEGESTYINKIVQDILGDIQPCDMEKNLVGINSHMDALNSLLGKKENVEDPDDGANMIRRRFAHKKVLIVLDDVDNGMHDLTQEMGWKIVRDSFPNSRLWQLEDIHDYINKNRKLKAIEAIVVSDKQYDDDVYEEKVGFSANVFERMKNLRLLIIRGKFTSSKPTFLPEDLRWLCWNQYPFSYLQVEHLSKLIGLELVRGSIKQFWDGQKIMPNLKFIKLQQLDCLTTFPDVSGAPNIEKLFLYGCTNLVEVHESLGSHTRLVKLYIIGCERLKRLPSRIQMKSLRFLKVNKCSSLERLPDVSPCMKNLSRINLENCFSIEELPASLGYLSSLDYLNLRRCTNLSNINLPKSINLHTLTNSRSLRTLNLSWRQMESEDFPNLHVFSSLENLDLTGNNKLIRLPESISHLSRLKSLKVNECHQLQTLHALPSRIQVLEANGCCSLEEIIDLSKEYDQWYYISFINCHKLLKDEDNQRYMDKMLQQSFLKRCAVVDCPLTIAIPGKKIPSWFKEEQAGYKITLMIPPKCNTQIIGLAICGVFHGEWRGTHDYRPYISFTFKKNGISITQKEVDCVNASAAAGENGNTWISYRPFSSFRRKDWSGGSLLISISVAGGAKAVKCATCLVYKEDVESTRQIRTCISYKTSTKKMWKAKPTTF</sequence>
<reference evidence="2" key="1">
    <citation type="journal article" date="2022" name="Mol. Ecol. Resour.">
        <title>The genomes of chicory, endive, great burdock and yacon provide insights into Asteraceae palaeo-polyploidization history and plant inulin production.</title>
        <authorList>
            <person name="Fan W."/>
            <person name="Wang S."/>
            <person name="Wang H."/>
            <person name="Wang A."/>
            <person name="Jiang F."/>
            <person name="Liu H."/>
            <person name="Zhao H."/>
            <person name="Xu D."/>
            <person name="Zhang Y."/>
        </authorList>
    </citation>
    <scope>NUCLEOTIDE SEQUENCE [LARGE SCALE GENOMIC DNA]</scope>
    <source>
        <strain evidence="2">cv. Yunnan</strain>
    </source>
</reference>
<protein>
    <submittedName>
        <fullName evidence="1">Uncharacterized protein</fullName>
    </submittedName>
</protein>
<proteinExistence type="predicted"/>
<keyword evidence="2" id="KW-1185">Reference proteome</keyword>
<evidence type="ECO:0000313" key="1">
    <source>
        <dbReference type="EMBL" id="KAI3725531.1"/>
    </source>
</evidence>
<accession>A0ACB9BU57</accession>
<gene>
    <name evidence="1" type="ORF">L1987_65321</name>
</gene>
<organism evidence="1 2">
    <name type="scientific">Smallanthus sonchifolius</name>
    <dbReference type="NCBI Taxonomy" id="185202"/>
    <lineage>
        <taxon>Eukaryota</taxon>
        <taxon>Viridiplantae</taxon>
        <taxon>Streptophyta</taxon>
        <taxon>Embryophyta</taxon>
        <taxon>Tracheophyta</taxon>
        <taxon>Spermatophyta</taxon>
        <taxon>Magnoliopsida</taxon>
        <taxon>eudicotyledons</taxon>
        <taxon>Gunneridae</taxon>
        <taxon>Pentapetalae</taxon>
        <taxon>asterids</taxon>
        <taxon>campanulids</taxon>
        <taxon>Asterales</taxon>
        <taxon>Asteraceae</taxon>
        <taxon>Asteroideae</taxon>
        <taxon>Heliantheae alliance</taxon>
        <taxon>Millerieae</taxon>
        <taxon>Smallanthus</taxon>
    </lineage>
</organism>
<name>A0ACB9BU57_9ASTR</name>
<dbReference type="EMBL" id="CM042039">
    <property type="protein sequence ID" value="KAI3725531.1"/>
    <property type="molecule type" value="Genomic_DNA"/>
</dbReference>
<evidence type="ECO:0000313" key="2">
    <source>
        <dbReference type="Proteomes" id="UP001056120"/>
    </source>
</evidence>
<comment type="caution">
    <text evidence="1">The sequence shown here is derived from an EMBL/GenBank/DDBJ whole genome shotgun (WGS) entry which is preliminary data.</text>
</comment>